<evidence type="ECO:0000259" key="4">
    <source>
        <dbReference type="PROSITE" id="PS51762"/>
    </source>
</evidence>
<dbReference type="SUPFAM" id="SSF103647">
    <property type="entry name" value="TSP type-3 repeat"/>
    <property type="match status" value="2"/>
</dbReference>
<keyword evidence="2" id="KW-0732">Signal</keyword>
<dbReference type="Pfam" id="PF00722">
    <property type="entry name" value="Glyco_hydro_16"/>
    <property type="match status" value="1"/>
</dbReference>
<dbReference type="EMBL" id="PJAI02000006">
    <property type="protein sequence ID" value="TYK66110.1"/>
    <property type="molecule type" value="Genomic_DNA"/>
</dbReference>
<feature type="domain" description="CBM56" evidence="5">
    <location>
        <begin position="770"/>
        <end position="865"/>
    </location>
</feature>
<evidence type="ECO:0000256" key="1">
    <source>
        <dbReference type="ARBA" id="ARBA00006865"/>
    </source>
</evidence>
<dbReference type="CDD" id="cd04080">
    <property type="entry name" value="CBM6_cellulase-like"/>
    <property type="match status" value="1"/>
</dbReference>
<dbReference type="CDD" id="cd08023">
    <property type="entry name" value="GH16_laminarinase_like"/>
    <property type="match status" value="1"/>
</dbReference>
<feature type="domain" description="CBM6" evidence="3">
    <location>
        <begin position="581"/>
        <end position="712"/>
    </location>
</feature>
<evidence type="ECO:0000313" key="7">
    <source>
        <dbReference type="Proteomes" id="UP000815846"/>
    </source>
</evidence>
<dbReference type="InterPro" id="IPR005084">
    <property type="entry name" value="CBM6"/>
</dbReference>
<dbReference type="PROSITE" id="PS51762">
    <property type="entry name" value="GH16_2"/>
    <property type="match status" value="1"/>
</dbReference>
<name>A0ABY3MY11_9GAMM</name>
<evidence type="ECO:0000259" key="5">
    <source>
        <dbReference type="PROSITE" id="PS52005"/>
    </source>
</evidence>
<dbReference type="PROSITE" id="PS51175">
    <property type="entry name" value="CBM6"/>
    <property type="match status" value="1"/>
</dbReference>
<evidence type="ECO:0000256" key="2">
    <source>
        <dbReference type="ARBA" id="ARBA00022729"/>
    </source>
</evidence>
<keyword evidence="7" id="KW-1185">Reference proteome</keyword>
<evidence type="ECO:0000313" key="6">
    <source>
        <dbReference type="EMBL" id="TYK66110.1"/>
    </source>
</evidence>
<accession>A0ABY3MY11</accession>
<comment type="similarity">
    <text evidence="1">Belongs to the glycosyl hydrolase 16 family.</text>
</comment>
<comment type="caution">
    <text evidence="6">The sequence shown here is derived from an EMBL/GenBank/DDBJ whole genome shotgun (WGS) entry which is preliminary data.</text>
</comment>
<dbReference type="PANTHER" id="PTHR10963:SF55">
    <property type="entry name" value="GLYCOSIDE HYDROLASE FAMILY 16 PROTEIN"/>
    <property type="match status" value="1"/>
</dbReference>
<dbReference type="InterPro" id="IPR008979">
    <property type="entry name" value="Galactose-bd-like_sf"/>
</dbReference>
<dbReference type="RefSeq" id="WP_101345528.1">
    <property type="nucleotide sequence ID" value="NZ_PJAI02000006.1"/>
</dbReference>
<dbReference type="Pfam" id="PF22184">
    <property type="entry name" value="CBM_56"/>
    <property type="match status" value="1"/>
</dbReference>
<reference evidence="6 7" key="1">
    <citation type="submission" date="2019-08" db="EMBL/GenBank/DDBJ databases">
        <title>Microbe sample from Colwellia echini.</title>
        <authorList>
            <person name="Christiansen L."/>
            <person name="Pathiraja D."/>
            <person name="Schultz-Johansen M."/>
            <person name="Choi I.-G."/>
            <person name="Stougaard P."/>
        </authorList>
    </citation>
    <scope>NUCLEOTIDE SEQUENCE [LARGE SCALE GENOMIC DNA]</scope>
    <source>
        <strain evidence="6 7">A3</strain>
    </source>
</reference>
<dbReference type="Proteomes" id="UP000815846">
    <property type="component" value="Unassembled WGS sequence"/>
</dbReference>
<dbReference type="Gene3D" id="2.60.120.200">
    <property type="match status" value="1"/>
</dbReference>
<feature type="domain" description="GH16" evidence="4">
    <location>
        <begin position="8"/>
        <end position="321"/>
    </location>
</feature>
<protein>
    <submittedName>
        <fullName evidence="6">Family 16 glycosylhydrolase</fullName>
    </submittedName>
</protein>
<dbReference type="InterPro" id="IPR000757">
    <property type="entry name" value="Beta-glucanase-like"/>
</dbReference>
<organism evidence="6 7">
    <name type="scientific">Colwellia echini</name>
    <dbReference type="NCBI Taxonomy" id="1982103"/>
    <lineage>
        <taxon>Bacteria</taxon>
        <taxon>Pseudomonadati</taxon>
        <taxon>Pseudomonadota</taxon>
        <taxon>Gammaproteobacteria</taxon>
        <taxon>Alteromonadales</taxon>
        <taxon>Colwelliaceae</taxon>
        <taxon>Colwellia</taxon>
    </lineage>
</organism>
<dbReference type="SMART" id="SM00606">
    <property type="entry name" value="CBD_IV"/>
    <property type="match status" value="1"/>
</dbReference>
<dbReference type="InterPro" id="IPR013320">
    <property type="entry name" value="ConA-like_dom_sf"/>
</dbReference>
<dbReference type="InterPro" id="IPR028974">
    <property type="entry name" value="TSP_type-3_rpt"/>
</dbReference>
<gene>
    <name evidence="6" type="ORF">CWS31_007535</name>
</gene>
<proteinExistence type="inferred from homology"/>
<dbReference type="PROSITE" id="PS52005">
    <property type="entry name" value="CBM56"/>
    <property type="match status" value="1"/>
</dbReference>
<evidence type="ECO:0000259" key="3">
    <source>
        <dbReference type="PROSITE" id="PS51175"/>
    </source>
</evidence>
<dbReference type="PANTHER" id="PTHR10963">
    <property type="entry name" value="GLYCOSYL HYDROLASE-RELATED"/>
    <property type="match status" value="1"/>
</dbReference>
<dbReference type="InterPro" id="IPR041342">
    <property type="entry name" value="CBM35"/>
</dbReference>
<dbReference type="SUPFAM" id="SSF49785">
    <property type="entry name" value="Galactose-binding domain-like"/>
    <property type="match status" value="2"/>
</dbReference>
<dbReference type="InterPro" id="IPR050546">
    <property type="entry name" value="Glycosyl_Hydrlase_16"/>
</dbReference>
<dbReference type="Gene3D" id="2.60.120.260">
    <property type="entry name" value="Galactose-binding domain-like"/>
    <property type="match status" value="1"/>
</dbReference>
<sequence>MRNKNLSKKFSGNTSQWLLTKKIKTPLSFLTGALLLASIQVNAEVGQLLWEDNFNTLNTENWHVDVGDGCDQGLCGWGNAELQWYGESNTYIDDVPGETGNKALVLEARSEASNGYAFTSGKVESSDKVAVQYGMIEVRLQIPDVGIGLWPAAWMLGTSTQSWPAKGEIDMMEMGQSAQAREDAGFPGAEINNYVGSNLIFYTEDACSDGNPTCAASVAWQNDNAHLSSTPLTNRFVTYRTYWTETEIRFTVEDNGVEYDMFDSPFGISADADEFQAPFFLLLNLAVGGNFTDAATNDQVTATTPAKMYIDYVRVYELDGQGEVFIGNQTVAEAGTFGVFTDTTPTNNKLEAGQTSDIYVWNTGTVVDGTIAPIEGDNAISWSYTGTNEWFGGGINTRQVRDMSNFADDGEITFNIKIPADVSFKIGIEDSYTNQNWLDFPANTTTYGLVRNGEWATATIPVADMRGTLIALQAIEGMFYIASMDSDLPSGPFEMAIDDIVWTGGGEVIITDTDGDGVDDILDNCANTPAGAVVDSNGCEIVTVVDSDNDGVSDDNDLCPDTATGVLVDEQGCTLIVAQSELIQAEDYTNFSDTTSANLGGEYRTDAVDIQVTSDTNGGYNVGWISSGEMLAYTLELGAGTYALSTRVASRKTGTYTISVDGQTINTDTVATSAWQRWETHELGDFTVDSGEHTITLTVDSGNFNINWLNLELIEVTPIDNDNDGVLDDVDQCLSTTAGATVDETGCEVVVDTDNDGVLDDVDQCLDTTEGVTVDENGCEVIVEVLGLVEDSSSSVEFFVNLSGWADVHYVLNNGGQQNLRMTNTGESNTRSLANLSTSDVISYFYTYQDDNGTVRDSSWQTHTFSGNGF</sequence>
<dbReference type="Pfam" id="PF18099">
    <property type="entry name" value="CBM_35_2"/>
    <property type="match status" value="1"/>
</dbReference>
<dbReference type="InterPro" id="IPR047569">
    <property type="entry name" value="CBM56"/>
</dbReference>
<dbReference type="SUPFAM" id="SSF49899">
    <property type="entry name" value="Concanavalin A-like lectins/glucanases"/>
    <property type="match status" value="1"/>
</dbReference>
<dbReference type="InterPro" id="IPR006584">
    <property type="entry name" value="Cellulose-bd_IV"/>
</dbReference>